<evidence type="ECO:0008006" key="4">
    <source>
        <dbReference type="Google" id="ProtNLM"/>
    </source>
</evidence>
<keyword evidence="1" id="KW-0472">Membrane</keyword>
<sequence>MVRIVSLNNKSMAKVLGLMYLILAIIFSPFILLMASAEGPIGLTESILIMIVFVLFYGLAGGIFGFLVGVIYNFVAKKVGGIEMELETS</sequence>
<keyword evidence="1" id="KW-0812">Transmembrane</keyword>
<name>A0A832SGJ5_9EURY</name>
<evidence type="ECO:0000313" key="2">
    <source>
        <dbReference type="EMBL" id="HIH93999.1"/>
    </source>
</evidence>
<protein>
    <recommendedName>
        <fullName evidence="4">DUF3566 domain-containing protein</fullName>
    </recommendedName>
</protein>
<reference evidence="2" key="1">
    <citation type="journal article" date="2020" name="bioRxiv">
        <title>A rank-normalized archaeal taxonomy based on genome phylogeny resolves widespread incomplete and uneven classifications.</title>
        <authorList>
            <person name="Rinke C."/>
            <person name="Chuvochina M."/>
            <person name="Mussig A.J."/>
            <person name="Chaumeil P.-A."/>
            <person name="Waite D.W."/>
            <person name="Whitman W.B."/>
            <person name="Parks D.H."/>
            <person name="Hugenholtz P."/>
        </authorList>
    </citation>
    <scope>NUCLEOTIDE SEQUENCE</scope>
    <source>
        <strain evidence="2">UBA8876</strain>
    </source>
</reference>
<organism evidence="2 3">
    <name type="scientific">Methanosarcina acetivorans</name>
    <dbReference type="NCBI Taxonomy" id="2214"/>
    <lineage>
        <taxon>Archaea</taxon>
        <taxon>Methanobacteriati</taxon>
        <taxon>Methanobacteriota</taxon>
        <taxon>Stenosarchaea group</taxon>
        <taxon>Methanomicrobia</taxon>
        <taxon>Methanosarcinales</taxon>
        <taxon>Methanosarcinaceae</taxon>
        <taxon>Methanosarcina</taxon>
    </lineage>
</organism>
<comment type="caution">
    <text evidence="2">The sequence shown here is derived from an EMBL/GenBank/DDBJ whole genome shotgun (WGS) entry which is preliminary data.</text>
</comment>
<dbReference type="GeneID" id="24783035"/>
<dbReference type="Proteomes" id="UP000600774">
    <property type="component" value="Unassembled WGS sequence"/>
</dbReference>
<accession>A0A832SGJ5</accession>
<feature type="transmembrane region" description="Helical" evidence="1">
    <location>
        <begin position="12"/>
        <end position="35"/>
    </location>
</feature>
<dbReference type="RefSeq" id="WP_157860308.1">
    <property type="nucleotide sequence ID" value="NZ_DUJU01000094.1"/>
</dbReference>
<gene>
    <name evidence="2" type="ORF">HA338_08135</name>
</gene>
<feature type="transmembrane region" description="Helical" evidence="1">
    <location>
        <begin position="47"/>
        <end position="75"/>
    </location>
</feature>
<dbReference type="EMBL" id="DUJU01000094">
    <property type="protein sequence ID" value="HIH93999.1"/>
    <property type="molecule type" value="Genomic_DNA"/>
</dbReference>
<keyword evidence="1" id="KW-1133">Transmembrane helix</keyword>
<evidence type="ECO:0000256" key="1">
    <source>
        <dbReference type="SAM" id="Phobius"/>
    </source>
</evidence>
<proteinExistence type="predicted"/>
<evidence type="ECO:0000313" key="3">
    <source>
        <dbReference type="Proteomes" id="UP000600774"/>
    </source>
</evidence>
<dbReference type="AlphaFoldDB" id="A0A832SGJ5"/>